<dbReference type="Pfam" id="PF02829">
    <property type="entry name" value="3H"/>
    <property type="match status" value="1"/>
</dbReference>
<dbReference type="STRING" id="546269.HMPREF0389_01268"/>
<feature type="domain" description="Helix-turn-helix type 11" evidence="3">
    <location>
        <begin position="9"/>
        <end position="62"/>
    </location>
</feature>
<dbReference type="AlphaFoldDB" id="D6GT30"/>
<dbReference type="RefSeq" id="WP_014263175.1">
    <property type="nucleotide sequence ID" value="NC_016630.1"/>
</dbReference>
<evidence type="ECO:0000259" key="2">
    <source>
        <dbReference type="Pfam" id="PF02829"/>
    </source>
</evidence>
<feature type="domain" description="3H" evidence="2">
    <location>
        <begin position="74"/>
        <end position="169"/>
    </location>
</feature>
<dbReference type="PATRIC" id="fig|546269.5.peg.1736"/>
<dbReference type="InterPro" id="IPR004173">
    <property type="entry name" value="3H_domain"/>
</dbReference>
<sequence>MIVLQGKERREDILRRLIETDKPLNGTDLAKIFDISRQVIVQDIAILRAENHPIISTNRGYIFGQQESRPHRTFCVKHTREETLDELNLIVDEGGHVLNTTVEHDLYGQITVEMFLKNRRDVKEFMKQLDETKSVLLTSLTDGLHFHTVTAETEEDLDRIEESLKERGFYVDLIEE</sequence>
<reference evidence="5" key="1">
    <citation type="submission" date="2010-12" db="EMBL/GenBank/DDBJ databases">
        <title>The genome sequence of Filifactor alocis strain ATCC 35896.</title>
        <authorList>
            <consortium name="The Broad Institute Genome Sequencing Platform"/>
            <person name="Ward D."/>
            <person name="Earl A."/>
            <person name="Feldgarden M."/>
            <person name="Young S.K."/>
            <person name="Gargeya S."/>
            <person name="Zeng Q."/>
            <person name="Alvarado L."/>
            <person name="Berlin A."/>
            <person name="Bochicchio J."/>
            <person name="Chapman S.B."/>
            <person name="Chen Z."/>
            <person name="Freedman E."/>
            <person name="Gellesch M."/>
            <person name="Goldberg J."/>
            <person name="Griggs A."/>
            <person name="Gujja S."/>
            <person name="Heilman E."/>
            <person name="Heiman D."/>
            <person name="Howarth C."/>
            <person name="Mehta T."/>
            <person name="Neiman D."/>
            <person name="Pearson M."/>
            <person name="Roberts A."/>
            <person name="Saif S."/>
            <person name="Shea T."/>
            <person name="Shenoy N."/>
            <person name="Sisk P."/>
            <person name="Stolte C."/>
            <person name="Sykes S."/>
            <person name="White J."/>
            <person name="Yandava C."/>
            <person name="Izard J."/>
            <person name="Blanton J.M."/>
            <person name="Baranova O.V."/>
            <person name="Tanner A.C."/>
            <person name="Dewhirst F.E."/>
            <person name="Haas B."/>
            <person name="Nusbaum C."/>
            <person name="Birren B."/>
        </authorList>
    </citation>
    <scope>NUCLEOTIDE SEQUENCE [LARGE SCALE GENOMIC DNA]</scope>
    <source>
        <strain evidence="5">ATCC 35896 / D40 B5</strain>
    </source>
</reference>
<dbReference type="Gene3D" id="3.30.1340.20">
    <property type="entry name" value="3H domain"/>
    <property type="match status" value="1"/>
</dbReference>
<name>D6GT30_FILAD</name>
<dbReference type="InterPro" id="IPR013196">
    <property type="entry name" value="HTH_11"/>
</dbReference>
<dbReference type="InterPro" id="IPR036390">
    <property type="entry name" value="WH_DNA-bd_sf"/>
</dbReference>
<keyword evidence="1" id="KW-0533">Nickel</keyword>
<feature type="binding site" evidence="1">
    <location>
        <position position="86"/>
    </location>
    <ligand>
        <name>Ni(2+)</name>
        <dbReference type="ChEBI" id="CHEBI:49786"/>
    </ligand>
</feature>
<proteinExistence type="predicted"/>
<gene>
    <name evidence="4" type="ordered locus">HMPREF0389_01268</name>
</gene>
<dbReference type="Pfam" id="PF08279">
    <property type="entry name" value="HTH_11"/>
    <property type="match status" value="1"/>
</dbReference>
<dbReference type="GO" id="GO:0046872">
    <property type="term" value="F:metal ion binding"/>
    <property type="evidence" value="ECO:0007669"/>
    <property type="project" value="UniProtKB-KW"/>
</dbReference>
<dbReference type="PIRSF" id="PIRSF037847">
    <property type="entry name" value="NiaR"/>
    <property type="match status" value="1"/>
</dbReference>
<dbReference type="SUPFAM" id="SSF75500">
    <property type="entry name" value="Putative transcriptional regulator TM1602, C-terminal domain"/>
    <property type="match status" value="1"/>
</dbReference>
<dbReference type="PANTHER" id="PTHR40068">
    <property type="entry name" value="TRANSCRIPTION REPRESSOR NIAR-RELATED"/>
    <property type="match status" value="1"/>
</dbReference>
<evidence type="ECO:0000313" key="5">
    <source>
        <dbReference type="Proteomes" id="UP000007468"/>
    </source>
</evidence>
<dbReference type="PANTHER" id="PTHR40068:SF1">
    <property type="entry name" value="TRANSCRIPTION REPRESSOR NIAR-RELATED"/>
    <property type="match status" value="1"/>
</dbReference>
<keyword evidence="1" id="KW-0479">Metal-binding</keyword>
<organism evidence="4 5">
    <name type="scientific">Filifactor alocis (strain ATCC 35896 / CCUG 47790 / D40 B5)</name>
    <name type="common">Fusobacterium alocis</name>
    <dbReference type="NCBI Taxonomy" id="546269"/>
    <lineage>
        <taxon>Bacteria</taxon>
        <taxon>Bacillati</taxon>
        <taxon>Bacillota</taxon>
        <taxon>Clostridia</taxon>
        <taxon>Peptostreptococcales</taxon>
        <taxon>Filifactoraceae</taxon>
        <taxon>Filifactor</taxon>
    </lineage>
</organism>
<dbReference type="EMBL" id="CP002390">
    <property type="protein sequence ID" value="EFE28015.1"/>
    <property type="molecule type" value="Genomic_DNA"/>
</dbReference>
<accession>D6GT30</accession>
<keyword evidence="5" id="KW-1185">Reference proteome</keyword>
<feature type="binding site" evidence="1">
    <location>
        <position position="147"/>
    </location>
    <ligand>
        <name>Ni(2+)</name>
        <dbReference type="ChEBI" id="CHEBI:49786"/>
    </ligand>
</feature>
<feature type="binding site" evidence="1">
    <location>
        <position position="145"/>
    </location>
    <ligand>
        <name>Ni(2+)</name>
        <dbReference type="ChEBI" id="CHEBI:49786"/>
    </ligand>
</feature>
<dbReference type="eggNOG" id="COG1827">
    <property type="taxonomic scope" value="Bacteria"/>
</dbReference>
<dbReference type="KEGG" id="faa:HMPREF0389_01268"/>
<evidence type="ECO:0000256" key="1">
    <source>
        <dbReference type="PIRSR" id="PIRSR037847-1"/>
    </source>
</evidence>
<dbReference type="InterPro" id="IPR036388">
    <property type="entry name" value="WH-like_DNA-bd_sf"/>
</dbReference>
<protein>
    <submittedName>
        <fullName evidence="4">HTH domain protein</fullName>
    </submittedName>
</protein>
<dbReference type="InterPro" id="IPR035922">
    <property type="entry name" value="3H_dom_sf"/>
</dbReference>
<dbReference type="SUPFAM" id="SSF46785">
    <property type="entry name" value="Winged helix' DNA-binding domain"/>
    <property type="match status" value="1"/>
</dbReference>
<dbReference type="Gene3D" id="1.10.10.10">
    <property type="entry name" value="Winged helix-like DNA-binding domain superfamily/Winged helix DNA-binding domain"/>
    <property type="match status" value="1"/>
</dbReference>
<feature type="binding site" evidence="1">
    <location>
        <position position="78"/>
    </location>
    <ligand>
        <name>Ni(2+)</name>
        <dbReference type="ChEBI" id="CHEBI:49786"/>
    </ligand>
</feature>
<evidence type="ECO:0000259" key="3">
    <source>
        <dbReference type="Pfam" id="PF08279"/>
    </source>
</evidence>
<dbReference type="Proteomes" id="UP000007468">
    <property type="component" value="Chromosome"/>
</dbReference>
<evidence type="ECO:0000313" key="4">
    <source>
        <dbReference type="EMBL" id="EFE28015.1"/>
    </source>
</evidence>
<dbReference type="InterPro" id="IPR026043">
    <property type="entry name" value="NadR"/>
</dbReference>